<dbReference type="PROSITE" id="PS51195">
    <property type="entry name" value="Q_MOTIF"/>
    <property type="match status" value="1"/>
</dbReference>
<dbReference type="PANTHER" id="PTHR47959:SF24">
    <property type="entry name" value="ATP-DEPENDENT RNA HELICASE"/>
    <property type="match status" value="1"/>
</dbReference>
<gene>
    <name evidence="12" type="ORF">Aory04_000640100</name>
</gene>
<keyword evidence="6" id="KW-0347">Helicase</keyword>
<feature type="compositionally biased region" description="Basic and acidic residues" evidence="10">
    <location>
        <begin position="10"/>
        <end position="24"/>
    </location>
</feature>
<evidence type="ECO:0000313" key="13">
    <source>
        <dbReference type="Proteomes" id="UP001165205"/>
    </source>
</evidence>
<dbReference type="GO" id="GO:0005634">
    <property type="term" value="C:nucleus"/>
    <property type="evidence" value="ECO:0007669"/>
    <property type="project" value="UniProtKB-SubCell"/>
</dbReference>
<dbReference type="SUPFAM" id="SSF52540">
    <property type="entry name" value="P-loop containing nucleoside triphosphate hydrolases"/>
    <property type="match status" value="1"/>
</dbReference>
<evidence type="ECO:0000259" key="11">
    <source>
        <dbReference type="PROSITE" id="PS51195"/>
    </source>
</evidence>
<feature type="short sequence motif" description="Q motif" evidence="9">
    <location>
        <begin position="52"/>
        <end position="80"/>
    </location>
</feature>
<comment type="subcellular location">
    <subcellularLocation>
        <location evidence="1">Nucleus</location>
    </subcellularLocation>
</comment>
<dbReference type="GO" id="GO:0016787">
    <property type="term" value="F:hydrolase activity"/>
    <property type="evidence" value="ECO:0007669"/>
    <property type="project" value="UniProtKB-KW"/>
</dbReference>
<dbReference type="PANTHER" id="PTHR47959">
    <property type="entry name" value="ATP-DEPENDENT RNA HELICASE RHLE-RELATED"/>
    <property type="match status" value="1"/>
</dbReference>
<evidence type="ECO:0000256" key="9">
    <source>
        <dbReference type="PROSITE-ProRule" id="PRU00552"/>
    </source>
</evidence>
<reference evidence="12" key="1">
    <citation type="submission" date="2023-04" db="EMBL/GenBank/DDBJ databases">
        <title>Aspergillus oryzae NBRC 4228.</title>
        <authorList>
            <person name="Ichikawa N."/>
            <person name="Sato H."/>
            <person name="Tonouchi N."/>
        </authorList>
    </citation>
    <scope>NUCLEOTIDE SEQUENCE</scope>
    <source>
        <strain evidence="12">NBRC 4228</strain>
    </source>
</reference>
<keyword evidence="7" id="KW-0067">ATP-binding</keyword>
<feature type="domain" description="DEAD-box RNA helicase Q" evidence="11">
    <location>
        <begin position="52"/>
        <end position="80"/>
    </location>
</feature>
<proteinExistence type="predicted"/>
<comment type="caution">
    <text evidence="12">The sequence shown here is derived from an EMBL/GenBank/DDBJ whole genome shotgun (WGS) entry which is preliminary data.</text>
</comment>
<accession>A0AAN4YP68</accession>
<dbReference type="Proteomes" id="UP001165205">
    <property type="component" value="Unassembled WGS sequence"/>
</dbReference>
<evidence type="ECO:0000256" key="10">
    <source>
        <dbReference type="SAM" id="MobiDB-lite"/>
    </source>
</evidence>
<sequence>MPAIKKRKIAREAPQQEDHSDSEAHSSASEDAAPNTTEQEQEPSEAPKQAPKSFKELGLIEQLCEACDSMGYKAPTAIQAEAIPLALQGRDLIGLAGIASPSYSILL</sequence>
<dbReference type="InterPro" id="IPR014014">
    <property type="entry name" value="RNA_helicase_DEAD_Q_motif"/>
</dbReference>
<dbReference type="GO" id="GO:0005829">
    <property type="term" value="C:cytosol"/>
    <property type="evidence" value="ECO:0007669"/>
    <property type="project" value="TreeGrafter"/>
</dbReference>
<dbReference type="GO" id="GO:0005524">
    <property type="term" value="F:ATP binding"/>
    <property type="evidence" value="ECO:0007669"/>
    <property type="project" value="UniProtKB-KW"/>
</dbReference>
<dbReference type="GO" id="GO:0010467">
    <property type="term" value="P:gene expression"/>
    <property type="evidence" value="ECO:0007669"/>
    <property type="project" value="UniProtKB-ARBA"/>
</dbReference>
<dbReference type="EC" id="3.6.4.13" evidence="2"/>
<evidence type="ECO:0000256" key="3">
    <source>
        <dbReference type="ARBA" id="ARBA00022517"/>
    </source>
</evidence>
<evidence type="ECO:0000256" key="4">
    <source>
        <dbReference type="ARBA" id="ARBA00022741"/>
    </source>
</evidence>
<dbReference type="InterPro" id="IPR050079">
    <property type="entry name" value="DEAD_box_RNA_helicase"/>
</dbReference>
<dbReference type="AlphaFoldDB" id="A0AAN4YP68"/>
<keyword evidence="3" id="KW-0690">Ribosome biogenesis</keyword>
<keyword evidence="5" id="KW-0378">Hydrolase</keyword>
<dbReference type="Gene3D" id="3.40.50.300">
    <property type="entry name" value="P-loop containing nucleotide triphosphate hydrolases"/>
    <property type="match status" value="1"/>
</dbReference>
<dbReference type="GO" id="GO:0003724">
    <property type="term" value="F:RNA helicase activity"/>
    <property type="evidence" value="ECO:0007669"/>
    <property type="project" value="UniProtKB-EC"/>
</dbReference>
<evidence type="ECO:0000256" key="2">
    <source>
        <dbReference type="ARBA" id="ARBA00012552"/>
    </source>
</evidence>
<organism evidence="12 13">
    <name type="scientific">Aspergillus oryzae</name>
    <name type="common">Yellow koji mold</name>
    <dbReference type="NCBI Taxonomy" id="5062"/>
    <lineage>
        <taxon>Eukaryota</taxon>
        <taxon>Fungi</taxon>
        <taxon>Dikarya</taxon>
        <taxon>Ascomycota</taxon>
        <taxon>Pezizomycotina</taxon>
        <taxon>Eurotiomycetes</taxon>
        <taxon>Eurotiomycetidae</taxon>
        <taxon>Eurotiales</taxon>
        <taxon>Aspergillaceae</taxon>
        <taxon>Aspergillus</taxon>
        <taxon>Aspergillus subgen. Circumdati</taxon>
    </lineage>
</organism>
<evidence type="ECO:0000256" key="6">
    <source>
        <dbReference type="ARBA" id="ARBA00022806"/>
    </source>
</evidence>
<evidence type="ECO:0000256" key="5">
    <source>
        <dbReference type="ARBA" id="ARBA00022801"/>
    </source>
</evidence>
<name>A0AAN4YP68_ASPOZ</name>
<keyword evidence="4" id="KW-0547">Nucleotide-binding</keyword>
<evidence type="ECO:0000256" key="8">
    <source>
        <dbReference type="ARBA" id="ARBA00023242"/>
    </source>
</evidence>
<keyword evidence="8" id="KW-0539">Nucleus</keyword>
<protein>
    <recommendedName>
        <fullName evidence="2">RNA helicase</fullName>
        <ecNumber evidence="2">3.6.4.13</ecNumber>
    </recommendedName>
</protein>
<dbReference type="GO" id="GO:0042254">
    <property type="term" value="P:ribosome biogenesis"/>
    <property type="evidence" value="ECO:0007669"/>
    <property type="project" value="UniProtKB-KW"/>
</dbReference>
<dbReference type="EMBL" id="BSYA01000069">
    <property type="protein sequence ID" value="GMG30307.1"/>
    <property type="molecule type" value="Genomic_DNA"/>
</dbReference>
<evidence type="ECO:0000313" key="12">
    <source>
        <dbReference type="EMBL" id="GMG30307.1"/>
    </source>
</evidence>
<dbReference type="InterPro" id="IPR027417">
    <property type="entry name" value="P-loop_NTPase"/>
</dbReference>
<feature type="region of interest" description="Disordered" evidence="10">
    <location>
        <begin position="1"/>
        <end position="54"/>
    </location>
</feature>
<evidence type="ECO:0000256" key="1">
    <source>
        <dbReference type="ARBA" id="ARBA00004123"/>
    </source>
</evidence>
<evidence type="ECO:0000256" key="7">
    <source>
        <dbReference type="ARBA" id="ARBA00022840"/>
    </source>
</evidence>